<evidence type="ECO:0000313" key="2">
    <source>
        <dbReference type="Proteomes" id="UP000199501"/>
    </source>
</evidence>
<dbReference type="STRING" id="1271860.SAMN05216174_104200"/>
<reference evidence="2" key="1">
    <citation type="submission" date="2016-10" db="EMBL/GenBank/DDBJ databases">
        <authorList>
            <person name="Varghese N."/>
            <person name="Submissions S."/>
        </authorList>
    </citation>
    <scope>NUCLEOTIDE SEQUENCE [LARGE SCALE GENOMIC DNA]</scope>
    <source>
        <strain evidence="2">IBRC-M 10403</strain>
    </source>
</reference>
<proteinExistence type="predicted"/>
<keyword evidence="2" id="KW-1185">Reference proteome</keyword>
<accession>A0A1G6PA29</accession>
<evidence type="ECO:0000313" key="1">
    <source>
        <dbReference type="EMBL" id="SDC77130.1"/>
    </source>
</evidence>
<gene>
    <name evidence="1" type="ORF">SAMN05216174_104200</name>
</gene>
<name>A0A1G6PA29_9PSEU</name>
<dbReference type="EMBL" id="FMZZ01000004">
    <property type="protein sequence ID" value="SDC77130.1"/>
    <property type="molecule type" value="Genomic_DNA"/>
</dbReference>
<sequence length="185" mass="19627">MLDTTPYLWIMDERYASVTVAVAEGATQDGLITAYRGAPDSSGTMTFSDAAATWEDGDPFYVQTFAAGSCVVAVENNGVAGNDLGIAKAAVGDTGQFVSFRWSVTGGHHLLSLVGGQVDGDCDVLAYVHGGEPNGPVPEWVSRVDWTKDPARAAYLALISDVMRVQVTPEWFTGPHTTTPIPWTA</sequence>
<dbReference type="AlphaFoldDB" id="A0A1G6PA29"/>
<dbReference type="Proteomes" id="UP000199501">
    <property type="component" value="Unassembled WGS sequence"/>
</dbReference>
<organism evidence="1 2">
    <name type="scientific">Actinokineospora iranica</name>
    <dbReference type="NCBI Taxonomy" id="1271860"/>
    <lineage>
        <taxon>Bacteria</taxon>
        <taxon>Bacillati</taxon>
        <taxon>Actinomycetota</taxon>
        <taxon>Actinomycetes</taxon>
        <taxon>Pseudonocardiales</taxon>
        <taxon>Pseudonocardiaceae</taxon>
        <taxon>Actinokineospora</taxon>
    </lineage>
</organism>
<protein>
    <submittedName>
        <fullName evidence="1">Uncharacterized protein</fullName>
    </submittedName>
</protein>